<feature type="compositionally biased region" description="Polar residues" evidence="1">
    <location>
        <begin position="22"/>
        <end position="33"/>
    </location>
</feature>
<comment type="caution">
    <text evidence="2">The sequence shown here is derived from an EMBL/GenBank/DDBJ whole genome shotgun (WGS) entry which is preliminary data.</text>
</comment>
<dbReference type="AlphaFoldDB" id="A0A9N9EMH3"/>
<reference evidence="2" key="1">
    <citation type="submission" date="2021-06" db="EMBL/GenBank/DDBJ databases">
        <authorList>
            <person name="Kallberg Y."/>
            <person name="Tangrot J."/>
            <person name="Rosling A."/>
        </authorList>
    </citation>
    <scope>NUCLEOTIDE SEQUENCE</scope>
    <source>
        <strain evidence="2">BR232B</strain>
    </source>
</reference>
<evidence type="ECO:0000313" key="3">
    <source>
        <dbReference type="Proteomes" id="UP000789739"/>
    </source>
</evidence>
<keyword evidence="3" id="KW-1185">Reference proteome</keyword>
<feature type="region of interest" description="Disordered" evidence="1">
    <location>
        <begin position="22"/>
        <end position="56"/>
    </location>
</feature>
<dbReference type="EMBL" id="CAJVPI010006189">
    <property type="protein sequence ID" value="CAG8677637.1"/>
    <property type="molecule type" value="Genomic_DNA"/>
</dbReference>
<dbReference type="Proteomes" id="UP000789739">
    <property type="component" value="Unassembled WGS sequence"/>
</dbReference>
<gene>
    <name evidence="2" type="ORF">PBRASI_LOCUS11634</name>
</gene>
<proteinExistence type="predicted"/>
<organism evidence="2 3">
    <name type="scientific">Paraglomus brasilianum</name>
    <dbReference type="NCBI Taxonomy" id="144538"/>
    <lineage>
        <taxon>Eukaryota</taxon>
        <taxon>Fungi</taxon>
        <taxon>Fungi incertae sedis</taxon>
        <taxon>Mucoromycota</taxon>
        <taxon>Glomeromycotina</taxon>
        <taxon>Glomeromycetes</taxon>
        <taxon>Paraglomerales</taxon>
        <taxon>Paraglomeraceae</taxon>
        <taxon>Paraglomus</taxon>
    </lineage>
</organism>
<evidence type="ECO:0000313" key="2">
    <source>
        <dbReference type="EMBL" id="CAG8677637.1"/>
    </source>
</evidence>
<accession>A0A9N9EMH3</accession>
<feature type="non-terminal residue" evidence="2">
    <location>
        <position position="1"/>
    </location>
</feature>
<sequence length="56" mass="6130">IGITEEEDIPDDVVIEGVEQSSLSSVGIDNQMSEAHVDEPADNYAPENDYTPENDH</sequence>
<evidence type="ECO:0000256" key="1">
    <source>
        <dbReference type="SAM" id="MobiDB-lite"/>
    </source>
</evidence>
<name>A0A9N9EMH3_9GLOM</name>
<feature type="non-terminal residue" evidence="2">
    <location>
        <position position="56"/>
    </location>
</feature>
<protein>
    <submittedName>
        <fullName evidence="2">7894_t:CDS:1</fullName>
    </submittedName>
</protein>